<dbReference type="EC" id="2.7.4.3" evidence="2"/>
<keyword evidence="8" id="KW-1185">Reference proteome</keyword>
<gene>
    <name evidence="7" type="ORF">SI8410_05007074</name>
</gene>
<reference evidence="7" key="1">
    <citation type="submission" date="2020-02" db="EMBL/GenBank/DDBJ databases">
        <authorList>
            <person name="Scholz U."/>
            <person name="Mascher M."/>
            <person name="Fiebig A."/>
        </authorList>
    </citation>
    <scope>NUCLEOTIDE SEQUENCE</scope>
</reference>
<dbReference type="SUPFAM" id="SSF52540">
    <property type="entry name" value="P-loop containing nucleoside triphosphate hydrolases"/>
    <property type="match status" value="1"/>
</dbReference>
<evidence type="ECO:0000256" key="5">
    <source>
        <dbReference type="ARBA" id="ARBA00022777"/>
    </source>
</evidence>
<evidence type="ECO:0000256" key="4">
    <source>
        <dbReference type="ARBA" id="ARBA00022741"/>
    </source>
</evidence>
<dbReference type="GO" id="GO:0004017">
    <property type="term" value="F:AMP kinase activity"/>
    <property type="evidence" value="ECO:0007669"/>
    <property type="project" value="UniProtKB-EC"/>
</dbReference>
<evidence type="ECO:0000256" key="3">
    <source>
        <dbReference type="ARBA" id="ARBA00022679"/>
    </source>
</evidence>
<accession>A0A7I8KFD2</accession>
<dbReference type="InterPro" id="IPR000850">
    <property type="entry name" value="Adenylat/UMP-CMP_kin"/>
</dbReference>
<dbReference type="PROSITE" id="PS00113">
    <property type="entry name" value="ADENYLATE_KINASE"/>
    <property type="match status" value="1"/>
</dbReference>
<proteinExistence type="inferred from homology"/>
<dbReference type="PRINTS" id="PR00094">
    <property type="entry name" value="ADENYLTKNASE"/>
</dbReference>
<dbReference type="CDD" id="cd01428">
    <property type="entry name" value="ADK"/>
    <property type="match status" value="1"/>
</dbReference>
<dbReference type="Gene3D" id="3.40.50.300">
    <property type="entry name" value="P-loop containing nucleotide triphosphate hydrolases"/>
    <property type="match status" value="1"/>
</dbReference>
<keyword evidence="5 6" id="KW-0418">Kinase</keyword>
<name>A0A7I8KFD2_SPIIN</name>
<organism evidence="7 8">
    <name type="scientific">Spirodela intermedia</name>
    <name type="common">Intermediate duckweed</name>
    <dbReference type="NCBI Taxonomy" id="51605"/>
    <lineage>
        <taxon>Eukaryota</taxon>
        <taxon>Viridiplantae</taxon>
        <taxon>Streptophyta</taxon>
        <taxon>Embryophyta</taxon>
        <taxon>Tracheophyta</taxon>
        <taxon>Spermatophyta</taxon>
        <taxon>Magnoliopsida</taxon>
        <taxon>Liliopsida</taxon>
        <taxon>Araceae</taxon>
        <taxon>Lemnoideae</taxon>
        <taxon>Spirodela</taxon>
    </lineage>
</organism>
<keyword evidence="3 6" id="KW-0808">Transferase</keyword>
<evidence type="ECO:0000313" key="8">
    <source>
        <dbReference type="Proteomes" id="UP000663760"/>
    </source>
</evidence>
<sequence length="293" mass="32230">MSRICRAGAAAQSLARFLGASRTRSFGAAAAIQMEYESDDEFEFDRRRGIAGMADACGEAGGRGVQWVFMGSPSARRHVYANRIAQLLGVPYISMGGLVRQELHPLSSLYKQIANAVNEGNLVPEDIIFALLSQRLEEGYAKGERGFILDGIPRTMVQAEILDQVADIDLVVNLKCMEDCLAKKHLGGNICPPCAASDNNGICKLSTSKSCVSVRMQHSKLEAPSAIDDGEVRRQKLQLYVEQSKLLEDYYRKQRKLLDFQVSDGPRETWQGLLAALRLQHIDAISSLPTLTP</sequence>
<dbReference type="InterPro" id="IPR033690">
    <property type="entry name" value="Adenylat_kinase_CS"/>
</dbReference>
<dbReference type="GO" id="GO:0005524">
    <property type="term" value="F:ATP binding"/>
    <property type="evidence" value="ECO:0007669"/>
    <property type="project" value="InterPro"/>
</dbReference>
<dbReference type="EMBL" id="LR746268">
    <property type="protein sequence ID" value="CAA7396411.1"/>
    <property type="molecule type" value="Genomic_DNA"/>
</dbReference>
<dbReference type="PANTHER" id="PTHR23359">
    <property type="entry name" value="NUCLEOTIDE KINASE"/>
    <property type="match status" value="1"/>
</dbReference>
<evidence type="ECO:0000313" key="7">
    <source>
        <dbReference type="EMBL" id="CAA7396411.1"/>
    </source>
</evidence>
<dbReference type="Pfam" id="PF00406">
    <property type="entry name" value="ADK"/>
    <property type="match status" value="1"/>
</dbReference>
<dbReference type="InterPro" id="IPR027417">
    <property type="entry name" value="P-loop_NTPase"/>
</dbReference>
<keyword evidence="4" id="KW-0547">Nucleotide-binding</keyword>
<dbReference type="OrthoDB" id="439792at2759"/>
<dbReference type="Proteomes" id="UP000663760">
    <property type="component" value="Chromosome 5"/>
</dbReference>
<evidence type="ECO:0000256" key="6">
    <source>
        <dbReference type="RuleBase" id="RU003330"/>
    </source>
</evidence>
<protein>
    <recommendedName>
        <fullName evidence="2">adenylate kinase</fullName>
        <ecNumber evidence="2">2.7.4.3</ecNumber>
    </recommendedName>
</protein>
<comment type="similarity">
    <text evidence="1 6">Belongs to the adenylate kinase family.</text>
</comment>
<dbReference type="AlphaFoldDB" id="A0A7I8KFD2"/>
<evidence type="ECO:0000256" key="1">
    <source>
        <dbReference type="ARBA" id="ARBA00007220"/>
    </source>
</evidence>
<evidence type="ECO:0000256" key="2">
    <source>
        <dbReference type="ARBA" id="ARBA00012955"/>
    </source>
</evidence>